<dbReference type="PANTHER" id="PTHR43825">
    <property type="entry name" value="PYRUVATE DEHYDROGENASE E1 COMPONENT"/>
    <property type="match status" value="1"/>
</dbReference>
<evidence type="ECO:0000313" key="6">
    <source>
        <dbReference type="Proteomes" id="UP000652477"/>
    </source>
</evidence>
<dbReference type="SUPFAM" id="SSF52518">
    <property type="entry name" value="Thiamin diphosphate-binding fold (THDP-binding)"/>
    <property type="match status" value="1"/>
</dbReference>
<dbReference type="Gene3D" id="3.40.50.970">
    <property type="match status" value="1"/>
</dbReference>
<dbReference type="EMBL" id="JACOPF010000001">
    <property type="protein sequence ID" value="MBC5688700.1"/>
    <property type="molecule type" value="Genomic_DNA"/>
</dbReference>
<evidence type="ECO:0000256" key="3">
    <source>
        <dbReference type="ARBA" id="ARBA00023052"/>
    </source>
</evidence>
<dbReference type="Proteomes" id="UP000652477">
    <property type="component" value="Unassembled WGS sequence"/>
</dbReference>
<sequence length="316" mass="34540">MSERRCCFVAYDKITLRELVGTVLVEAGEKNTDIYVLDSDLAKSTTTNKFQARFPERFFESGIAEQNAMSVAAGMATEGKIPFYVNFAIFVSGTCWTQLRQICYANLNVKLIATHPGMDGSYDGASHHANEDIALMRALPNLKVLSPSNPDELRQAVQIALVHKGPVYIRCARDSVPNLPAKESVQLGKAVVMEDMGNDFALIYEGSTADLAMRSFAACKEKGMKGKLVNLFSIKPVDKECIRNLAEEVKKIVTIENHSVIGGIGGLVAETISDMPCHAPLLKVGVEDTFTESGALEAVKEKYGLTVENVLRKITE</sequence>
<dbReference type="FunFam" id="3.40.50.970:FF:000129">
    <property type="entry name" value="Transketolase"/>
    <property type="match status" value="1"/>
</dbReference>
<dbReference type="InterPro" id="IPR033248">
    <property type="entry name" value="Transketolase_C"/>
</dbReference>
<evidence type="ECO:0000256" key="1">
    <source>
        <dbReference type="ARBA" id="ARBA00001964"/>
    </source>
</evidence>
<feature type="domain" description="Transketolase-like pyrimidine-binding" evidence="4">
    <location>
        <begin position="14"/>
        <end position="178"/>
    </location>
</feature>
<dbReference type="CDD" id="cd07033">
    <property type="entry name" value="TPP_PYR_DXS_TK_like"/>
    <property type="match status" value="1"/>
</dbReference>
<evidence type="ECO:0000313" key="5">
    <source>
        <dbReference type="EMBL" id="MBC5688700.1"/>
    </source>
</evidence>
<proteinExistence type="inferred from homology"/>
<gene>
    <name evidence="5" type="ORF">H8S37_07115</name>
</gene>
<reference evidence="5" key="1">
    <citation type="submission" date="2020-08" db="EMBL/GenBank/DDBJ databases">
        <title>Genome public.</title>
        <authorList>
            <person name="Liu C."/>
            <person name="Sun Q."/>
        </authorList>
    </citation>
    <scope>NUCLEOTIDE SEQUENCE</scope>
    <source>
        <strain evidence="5">NSJ-55</strain>
    </source>
</reference>
<comment type="caution">
    <text evidence="5">The sequence shown here is derived from an EMBL/GenBank/DDBJ whole genome shotgun (WGS) entry which is preliminary data.</text>
</comment>
<keyword evidence="6" id="KW-1185">Reference proteome</keyword>
<accession>A0A923LI41</accession>
<dbReference type="SUPFAM" id="SSF52922">
    <property type="entry name" value="TK C-terminal domain-like"/>
    <property type="match status" value="1"/>
</dbReference>
<comment type="similarity">
    <text evidence="2">Belongs to the transketolase family.</text>
</comment>
<dbReference type="InterPro" id="IPR009014">
    <property type="entry name" value="Transketo_C/PFOR_II"/>
</dbReference>
<dbReference type="PANTHER" id="PTHR43825:SF1">
    <property type="entry name" value="TRANSKETOLASE-LIKE PYRIMIDINE-BINDING DOMAIN-CONTAINING PROTEIN"/>
    <property type="match status" value="1"/>
</dbReference>
<dbReference type="InterPro" id="IPR029061">
    <property type="entry name" value="THDP-binding"/>
</dbReference>
<dbReference type="AlphaFoldDB" id="A0A923LI41"/>
<dbReference type="Pfam" id="PF02779">
    <property type="entry name" value="Transket_pyr"/>
    <property type="match status" value="1"/>
</dbReference>
<protein>
    <submittedName>
        <fullName evidence="5">Transketolase</fullName>
    </submittedName>
</protein>
<organism evidence="5 6">
    <name type="scientific">Mediterraneibacter hominis</name>
    <dbReference type="NCBI Taxonomy" id="2763054"/>
    <lineage>
        <taxon>Bacteria</taxon>
        <taxon>Bacillati</taxon>
        <taxon>Bacillota</taxon>
        <taxon>Clostridia</taxon>
        <taxon>Lachnospirales</taxon>
        <taxon>Lachnospiraceae</taxon>
        <taxon>Mediterraneibacter</taxon>
    </lineage>
</organism>
<dbReference type="InterPro" id="IPR051157">
    <property type="entry name" value="PDH/Transketolase"/>
</dbReference>
<dbReference type="Gene3D" id="3.40.50.920">
    <property type="match status" value="1"/>
</dbReference>
<dbReference type="InterPro" id="IPR005475">
    <property type="entry name" value="Transketolase-like_Pyr-bd"/>
</dbReference>
<name>A0A923LI41_9FIRM</name>
<dbReference type="SMART" id="SM00861">
    <property type="entry name" value="Transket_pyr"/>
    <property type="match status" value="1"/>
</dbReference>
<dbReference type="Pfam" id="PF02780">
    <property type="entry name" value="Transketolase_C"/>
    <property type="match status" value="1"/>
</dbReference>
<keyword evidence="3" id="KW-0786">Thiamine pyrophosphate</keyword>
<comment type="cofactor">
    <cofactor evidence="1">
        <name>thiamine diphosphate</name>
        <dbReference type="ChEBI" id="CHEBI:58937"/>
    </cofactor>
</comment>
<evidence type="ECO:0000259" key="4">
    <source>
        <dbReference type="SMART" id="SM00861"/>
    </source>
</evidence>
<evidence type="ECO:0000256" key="2">
    <source>
        <dbReference type="ARBA" id="ARBA00007131"/>
    </source>
</evidence>